<keyword evidence="1" id="KW-1185">Reference proteome</keyword>
<accession>A0A915JLF2</accession>
<dbReference type="AlphaFoldDB" id="A0A915JLF2"/>
<protein>
    <submittedName>
        <fullName evidence="2">Uncharacterized protein</fullName>
    </submittedName>
</protein>
<evidence type="ECO:0000313" key="1">
    <source>
        <dbReference type="Proteomes" id="UP000887565"/>
    </source>
</evidence>
<name>A0A915JLF2_ROMCU</name>
<reference evidence="2" key="1">
    <citation type="submission" date="2022-11" db="UniProtKB">
        <authorList>
            <consortium name="WormBaseParasite"/>
        </authorList>
    </citation>
    <scope>IDENTIFICATION</scope>
</reference>
<evidence type="ECO:0000313" key="2">
    <source>
        <dbReference type="WBParaSite" id="nRc.2.0.1.t27005-RA"/>
    </source>
</evidence>
<sequence>MKRADSVIFRIRRLDLNIRPKSADTAILTRRLGRQKSVKRRKISSVSLLKIPIWPDRLF</sequence>
<dbReference type="WBParaSite" id="nRc.2.0.1.t27005-RA">
    <property type="protein sequence ID" value="nRc.2.0.1.t27005-RA"/>
    <property type="gene ID" value="nRc.2.0.1.g27005"/>
</dbReference>
<organism evidence="1 2">
    <name type="scientific">Romanomermis culicivorax</name>
    <name type="common">Nematode worm</name>
    <dbReference type="NCBI Taxonomy" id="13658"/>
    <lineage>
        <taxon>Eukaryota</taxon>
        <taxon>Metazoa</taxon>
        <taxon>Ecdysozoa</taxon>
        <taxon>Nematoda</taxon>
        <taxon>Enoplea</taxon>
        <taxon>Dorylaimia</taxon>
        <taxon>Mermithida</taxon>
        <taxon>Mermithoidea</taxon>
        <taxon>Mermithidae</taxon>
        <taxon>Romanomermis</taxon>
    </lineage>
</organism>
<proteinExistence type="predicted"/>
<dbReference type="Proteomes" id="UP000887565">
    <property type="component" value="Unplaced"/>
</dbReference>